<proteinExistence type="predicted"/>
<dbReference type="CDD" id="cd00088">
    <property type="entry name" value="HPT"/>
    <property type="match status" value="1"/>
</dbReference>
<dbReference type="Gene3D" id="2.30.30.40">
    <property type="entry name" value="SH3 Domains"/>
    <property type="match status" value="1"/>
</dbReference>
<dbReference type="InterPro" id="IPR036641">
    <property type="entry name" value="HPT_dom_sf"/>
</dbReference>
<dbReference type="InterPro" id="IPR036890">
    <property type="entry name" value="HATPase_C_sf"/>
</dbReference>
<dbReference type="Pfam" id="PF01627">
    <property type="entry name" value="Hpt"/>
    <property type="match status" value="1"/>
</dbReference>
<name>A0ABV0G2J2_9BURK</name>
<feature type="region of interest" description="Disordered" evidence="12">
    <location>
        <begin position="298"/>
        <end position="341"/>
    </location>
</feature>
<keyword evidence="7" id="KW-0547">Nucleotide-binding</keyword>
<evidence type="ECO:0000256" key="5">
    <source>
        <dbReference type="ARBA" id="ARBA00022553"/>
    </source>
</evidence>
<dbReference type="Gene3D" id="3.30.565.10">
    <property type="entry name" value="Histidine kinase-like ATPase, C-terminal domain"/>
    <property type="match status" value="1"/>
</dbReference>
<evidence type="ECO:0000256" key="9">
    <source>
        <dbReference type="ARBA" id="ARBA00023012"/>
    </source>
</evidence>
<evidence type="ECO:0000259" key="14">
    <source>
        <dbReference type="PROSITE" id="PS50851"/>
    </source>
</evidence>
<dbReference type="SUPFAM" id="SSF50341">
    <property type="entry name" value="CheW-like"/>
    <property type="match status" value="1"/>
</dbReference>
<dbReference type="RefSeq" id="WP_347704756.1">
    <property type="nucleotide sequence ID" value="NZ_JBDPZD010000002.1"/>
</dbReference>
<dbReference type="InterPro" id="IPR051315">
    <property type="entry name" value="Bact_Chemotaxis_CheA"/>
</dbReference>
<dbReference type="SMART" id="SM00260">
    <property type="entry name" value="CheW"/>
    <property type="match status" value="1"/>
</dbReference>
<reference evidence="16 17" key="1">
    <citation type="submission" date="2024-05" db="EMBL/GenBank/DDBJ databases">
        <title>Roseateles sp. DJS-2-20 16S ribosomal RNA gene Genome sequencing and assembly.</title>
        <authorList>
            <person name="Woo H."/>
        </authorList>
    </citation>
    <scope>NUCLEOTIDE SEQUENCE [LARGE SCALE GENOMIC DNA]</scope>
    <source>
        <strain evidence="16 17">DJS-2-20</strain>
    </source>
</reference>
<evidence type="ECO:0000259" key="13">
    <source>
        <dbReference type="PROSITE" id="PS50109"/>
    </source>
</evidence>
<evidence type="ECO:0000256" key="11">
    <source>
        <dbReference type="PROSITE-ProRule" id="PRU00110"/>
    </source>
</evidence>
<dbReference type="Pfam" id="PF02518">
    <property type="entry name" value="HATPase_c"/>
    <property type="match status" value="1"/>
</dbReference>
<evidence type="ECO:0000256" key="12">
    <source>
        <dbReference type="SAM" id="MobiDB-lite"/>
    </source>
</evidence>
<dbReference type="PROSITE" id="PS50851">
    <property type="entry name" value="CHEW"/>
    <property type="match status" value="1"/>
</dbReference>
<dbReference type="SMART" id="SM01231">
    <property type="entry name" value="H-kinase_dim"/>
    <property type="match status" value="1"/>
</dbReference>
<comment type="catalytic activity">
    <reaction evidence="1">
        <text>ATP + protein L-histidine = ADP + protein N-phospho-L-histidine.</text>
        <dbReference type="EC" id="2.7.13.3"/>
    </reaction>
</comment>
<dbReference type="SUPFAM" id="SSF47384">
    <property type="entry name" value="Homodimeric domain of signal transducing histidine kinase"/>
    <property type="match status" value="1"/>
</dbReference>
<dbReference type="SUPFAM" id="SSF47226">
    <property type="entry name" value="Histidine-containing phosphotransfer domain, HPT domain"/>
    <property type="match status" value="1"/>
</dbReference>
<evidence type="ECO:0000256" key="8">
    <source>
        <dbReference type="ARBA" id="ARBA00022777"/>
    </source>
</evidence>
<dbReference type="PROSITE" id="PS50109">
    <property type="entry name" value="HIS_KIN"/>
    <property type="match status" value="1"/>
</dbReference>
<dbReference type="InterPro" id="IPR036097">
    <property type="entry name" value="HisK_dim/P_sf"/>
</dbReference>
<feature type="compositionally biased region" description="Basic and acidic residues" evidence="12">
    <location>
        <begin position="310"/>
        <end position="341"/>
    </location>
</feature>
<evidence type="ECO:0000313" key="16">
    <source>
        <dbReference type="EMBL" id="MEO3691949.1"/>
    </source>
</evidence>
<keyword evidence="6 16" id="KW-0808">Transferase</keyword>
<accession>A0ABV0G2J2</accession>
<dbReference type="SUPFAM" id="SSF55874">
    <property type="entry name" value="ATPase domain of HSP90 chaperone/DNA topoisomerase II/histidine kinase"/>
    <property type="match status" value="1"/>
</dbReference>
<dbReference type="InterPro" id="IPR002545">
    <property type="entry name" value="CheW-lke_dom"/>
</dbReference>
<organism evidence="16 17">
    <name type="scientific">Roseateles paludis</name>
    <dbReference type="NCBI Taxonomy" id="3145238"/>
    <lineage>
        <taxon>Bacteria</taxon>
        <taxon>Pseudomonadati</taxon>
        <taxon>Pseudomonadota</taxon>
        <taxon>Betaproteobacteria</taxon>
        <taxon>Burkholderiales</taxon>
        <taxon>Sphaerotilaceae</taxon>
        <taxon>Roseateles</taxon>
    </lineage>
</organism>
<evidence type="ECO:0000256" key="7">
    <source>
        <dbReference type="ARBA" id="ARBA00022741"/>
    </source>
</evidence>
<dbReference type="PANTHER" id="PTHR43395:SF10">
    <property type="entry name" value="CHEMOTAXIS PROTEIN CHEA"/>
    <property type="match status" value="1"/>
</dbReference>
<dbReference type="SMART" id="SM00387">
    <property type="entry name" value="HATPase_c"/>
    <property type="match status" value="1"/>
</dbReference>
<evidence type="ECO:0000259" key="15">
    <source>
        <dbReference type="PROSITE" id="PS50894"/>
    </source>
</evidence>
<dbReference type="EMBL" id="JBDPZD010000002">
    <property type="protein sequence ID" value="MEO3691949.1"/>
    <property type="molecule type" value="Genomic_DNA"/>
</dbReference>
<dbReference type="GO" id="GO:0004673">
    <property type="term" value="F:protein histidine kinase activity"/>
    <property type="evidence" value="ECO:0007669"/>
    <property type="project" value="UniProtKB-EC"/>
</dbReference>
<keyword evidence="17" id="KW-1185">Reference proteome</keyword>
<keyword evidence="8" id="KW-0418">Kinase</keyword>
<feature type="domain" description="Histidine kinase" evidence="13">
    <location>
        <begin position="384"/>
        <end position="591"/>
    </location>
</feature>
<dbReference type="InterPro" id="IPR004358">
    <property type="entry name" value="Sig_transdc_His_kin-like_C"/>
</dbReference>
<evidence type="ECO:0000256" key="10">
    <source>
        <dbReference type="ARBA" id="ARBA00035100"/>
    </source>
</evidence>
<dbReference type="InterPro" id="IPR004105">
    <property type="entry name" value="CheA-like_dim"/>
</dbReference>
<evidence type="ECO:0000256" key="4">
    <source>
        <dbReference type="ARBA" id="ARBA00022500"/>
    </source>
</evidence>
<dbReference type="PROSITE" id="PS50894">
    <property type="entry name" value="HPT"/>
    <property type="match status" value="1"/>
</dbReference>
<dbReference type="Gene3D" id="1.20.120.160">
    <property type="entry name" value="HPT domain"/>
    <property type="match status" value="1"/>
</dbReference>
<dbReference type="InterPro" id="IPR036061">
    <property type="entry name" value="CheW-like_dom_sf"/>
</dbReference>
<evidence type="ECO:0000256" key="6">
    <source>
        <dbReference type="ARBA" id="ARBA00022679"/>
    </source>
</evidence>
<dbReference type="Proteomes" id="UP001495147">
    <property type="component" value="Unassembled WGS sequence"/>
</dbReference>
<dbReference type="InterPro" id="IPR008207">
    <property type="entry name" value="Sig_transdc_His_kin_Hpt_dom"/>
</dbReference>
<keyword evidence="9" id="KW-0902">Two-component regulatory system</keyword>
<evidence type="ECO:0000256" key="3">
    <source>
        <dbReference type="ARBA" id="ARBA00021495"/>
    </source>
</evidence>
<feature type="domain" description="CheW-like" evidence="14">
    <location>
        <begin position="593"/>
        <end position="728"/>
    </location>
</feature>
<keyword evidence="4" id="KW-0145">Chemotaxis</keyword>
<dbReference type="SMART" id="SM00073">
    <property type="entry name" value="HPT"/>
    <property type="match status" value="1"/>
</dbReference>
<gene>
    <name evidence="16" type="ORF">ABDJ85_10750</name>
</gene>
<dbReference type="Pfam" id="PF01584">
    <property type="entry name" value="CheW"/>
    <property type="match status" value="1"/>
</dbReference>
<protein>
    <recommendedName>
        <fullName evidence="3">Chemotaxis protein CheA</fullName>
        <ecNumber evidence="2">2.7.13.3</ecNumber>
    </recommendedName>
</protein>
<dbReference type="CDD" id="cd16916">
    <property type="entry name" value="HATPase_CheA-like"/>
    <property type="match status" value="1"/>
</dbReference>
<keyword evidence="5 11" id="KW-0597">Phosphoprotein</keyword>
<comment type="function">
    <text evidence="10">Involved in the transmission of sensory signals from the chemoreceptors to the flagellar motors. CheA is autophosphorylated; it can transfer its phosphate group to either CheB or CheY.</text>
</comment>
<dbReference type="InterPro" id="IPR003594">
    <property type="entry name" value="HATPase_dom"/>
</dbReference>
<feature type="domain" description="HPt" evidence="15">
    <location>
        <begin position="5"/>
        <end position="109"/>
    </location>
</feature>
<dbReference type="Pfam" id="PF02895">
    <property type="entry name" value="H-kinase_dim"/>
    <property type="match status" value="1"/>
</dbReference>
<dbReference type="PANTHER" id="PTHR43395">
    <property type="entry name" value="SENSOR HISTIDINE KINASE CHEA"/>
    <property type="match status" value="1"/>
</dbReference>
<evidence type="ECO:0000313" key="17">
    <source>
        <dbReference type="Proteomes" id="UP001495147"/>
    </source>
</evidence>
<evidence type="ECO:0000256" key="2">
    <source>
        <dbReference type="ARBA" id="ARBA00012438"/>
    </source>
</evidence>
<sequence length="747" mass="80286">MSDDDAEILAQAVAGFSDEAQEMLQQFEDAMLVLESDPSDAESLNAAFRAAHTIKGTAGLFGFTRVVQFTHEAETLLEALRSGELVLSEPVVAVLLDSRDQISRLLAELSDAEPSPDTDALGLALVARLRALRGAPPPASAPAPAPALAHAVEHEATPDAPPCWHLSVRFGPDALRNGLDPLAFLRYLAKLGDASRIRLLSETIPALDSLDAEACHIGFELRLLSDSTSREELESVFEFALDDCDLRILPPGSPPADFEDLAQHRCGDAAEARAALFACWEALGLRFPLRIEPAAAPDAAEDDAPAAVPHIERRDPNAPSNRNDRRSGEGDRRNGGRDRRAGDETRFVRVRADKLDHLIDLIGELVIAGSGAQMVAHLEQSTPLLEAAERVMTLVQDTRDAALGLRMVPIGETFGRFHRVVRDLSKQLGKDIELVVSGGDTELDKSMVEQIADPLMHLVRNSLDHGIELAADRIAAGKAATGRLTLNAYQKAGAIVIEVADDGKGLARERILAKALERGLVQPGQTLSDHEVWQLIFLPGFSTADAVTDISGRGVGMDVVKRNIESLRGTIQLSSETGHGTTTRINLPLTLAMIDGFLTLVGGVHYVLPLASVSECIDVPPEHDDSRRVSGTFNLRGEVLPWLDLARFYGVEPTPLTASSRRSVVVVRHADQRVGLVVDRLMGEHQTVIKPLSSIFEHLKALAGSTILGSGDVALVLDIGGLLAHAQALDAQSPSPHHGQLAKERPC</sequence>
<dbReference type="InterPro" id="IPR005467">
    <property type="entry name" value="His_kinase_dom"/>
</dbReference>
<evidence type="ECO:0000256" key="1">
    <source>
        <dbReference type="ARBA" id="ARBA00000085"/>
    </source>
</evidence>
<dbReference type="PRINTS" id="PR00344">
    <property type="entry name" value="BCTRLSENSOR"/>
</dbReference>
<feature type="modified residue" description="Phosphohistidine" evidence="11">
    <location>
        <position position="52"/>
    </location>
</feature>
<dbReference type="EC" id="2.7.13.3" evidence="2"/>
<comment type="caution">
    <text evidence="16">The sequence shown here is derived from an EMBL/GenBank/DDBJ whole genome shotgun (WGS) entry which is preliminary data.</text>
</comment>